<feature type="region of interest" description="Disordered" evidence="2">
    <location>
        <begin position="90"/>
        <end position="110"/>
    </location>
</feature>
<dbReference type="Proteomes" id="UP000605846">
    <property type="component" value="Unassembled WGS sequence"/>
</dbReference>
<feature type="coiled-coil region" evidence="1">
    <location>
        <begin position="223"/>
        <end position="264"/>
    </location>
</feature>
<keyword evidence="1" id="KW-0175">Coiled coil</keyword>
<dbReference type="OrthoDB" id="2285798at2759"/>
<name>A0A8H7BJJ8_9FUNG</name>
<feature type="compositionally biased region" description="Basic and acidic residues" evidence="2">
    <location>
        <begin position="201"/>
        <end position="214"/>
    </location>
</feature>
<evidence type="ECO:0000256" key="1">
    <source>
        <dbReference type="SAM" id="Coils"/>
    </source>
</evidence>
<dbReference type="EMBL" id="JABAYA010000133">
    <property type="protein sequence ID" value="KAF7723987.1"/>
    <property type="molecule type" value="Genomic_DNA"/>
</dbReference>
<feature type="region of interest" description="Disordered" evidence="2">
    <location>
        <begin position="169"/>
        <end position="214"/>
    </location>
</feature>
<proteinExistence type="predicted"/>
<accession>A0A8H7BJJ8</accession>
<comment type="caution">
    <text evidence="3">The sequence shown here is derived from an EMBL/GenBank/DDBJ whole genome shotgun (WGS) entry which is preliminary data.</text>
</comment>
<gene>
    <name evidence="3" type="ORF">EC973_001447</name>
</gene>
<evidence type="ECO:0000256" key="2">
    <source>
        <dbReference type="SAM" id="MobiDB-lite"/>
    </source>
</evidence>
<dbReference type="AlphaFoldDB" id="A0A8H7BJJ8"/>
<organism evidence="3 4">
    <name type="scientific">Apophysomyces ossiformis</name>
    <dbReference type="NCBI Taxonomy" id="679940"/>
    <lineage>
        <taxon>Eukaryota</taxon>
        <taxon>Fungi</taxon>
        <taxon>Fungi incertae sedis</taxon>
        <taxon>Mucoromycota</taxon>
        <taxon>Mucoromycotina</taxon>
        <taxon>Mucoromycetes</taxon>
        <taxon>Mucorales</taxon>
        <taxon>Mucorineae</taxon>
        <taxon>Mucoraceae</taxon>
        <taxon>Apophysomyces</taxon>
    </lineage>
</organism>
<reference evidence="3" key="1">
    <citation type="submission" date="2020-01" db="EMBL/GenBank/DDBJ databases">
        <title>Genome Sequencing of Three Apophysomyces-Like Fungal Strains Confirms a Novel Fungal Genus in the Mucoromycota with divergent Burkholderia-like Endosymbiotic Bacteria.</title>
        <authorList>
            <person name="Stajich J.E."/>
            <person name="Macias A.M."/>
            <person name="Carter-House D."/>
            <person name="Lovett B."/>
            <person name="Kasson L.R."/>
            <person name="Berry K."/>
            <person name="Grigoriev I."/>
            <person name="Chang Y."/>
            <person name="Spatafora J."/>
            <person name="Kasson M.T."/>
        </authorList>
    </citation>
    <scope>NUCLEOTIDE SEQUENCE</scope>
    <source>
        <strain evidence="3">NRRL A-21654</strain>
    </source>
</reference>
<protein>
    <submittedName>
        <fullName evidence="3">Uncharacterized protein</fullName>
    </submittedName>
</protein>
<evidence type="ECO:0000313" key="3">
    <source>
        <dbReference type="EMBL" id="KAF7723987.1"/>
    </source>
</evidence>
<feature type="compositionally biased region" description="Polar residues" evidence="2">
    <location>
        <begin position="170"/>
        <end position="183"/>
    </location>
</feature>
<keyword evidence="4" id="KW-1185">Reference proteome</keyword>
<feature type="compositionally biased region" description="Polar residues" evidence="2">
    <location>
        <begin position="99"/>
        <end position="110"/>
    </location>
</feature>
<sequence>MSFNKDYYDASIASDESDYEITGNGSLNHPSIDRDLYELSLPRHNSVLLHTPREFDQPMPREVGWSSEINNNSAPVKPTDDRSWFSEPCPTKMDYSETPRMTQSPVGSSRISHESLMADILDNTNYITLEELDEHKRQRQRASAELFADYPSRTRLRLRRSLCNTKRYLQPSQTPLSQHSSLSVDGLDESSISSLRRPRKGDRSLTKERDMMKEVDEKCQHIKASLEDRIKMLEHEFQMAKQELDESKENLEQLRRISRRVDRETQTSAVDELPIGREEKIKMDQELEEARAIKKVFENLGLEDVTDLEKMVTMWKSKARMLDEMQEYATRVDKVIWDTPCFALSDVCDVQRPLKTHTGKVCKHHHEKYEQALRVAEQERTRAISYPENSPERLRATMERLKQWSEIVRQIV</sequence>
<evidence type="ECO:0000313" key="4">
    <source>
        <dbReference type="Proteomes" id="UP000605846"/>
    </source>
</evidence>